<organism evidence="2 3">
    <name type="scientific">Rhizocola hellebori</name>
    <dbReference type="NCBI Taxonomy" id="1392758"/>
    <lineage>
        <taxon>Bacteria</taxon>
        <taxon>Bacillati</taxon>
        <taxon>Actinomycetota</taxon>
        <taxon>Actinomycetes</taxon>
        <taxon>Micromonosporales</taxon>
        <taxon>Micromonosporaceae</taxon>
        <taxon>Rhizocola</taxon>
    </lineage>
</organism>
<reference evidence="2" key="1">
    <citation type="submission" date="2021-01" db="EMBL/GenBank/DDBJ databases">
        <title>Whole genome shotgun sequence of Rhizocola hellebori NBRC 109834.</title>
        <authorList>
            <person name="Komaki H."/>
            <person name="Tamura T."/>
        </authorList>
    </citation>
    <scope>NUCLEOTIDE SEQUENCE</scope>
    <source>
        <strain evidence="2">NBRC 109834</strain>
    </source>
</reference>
<feature type="region of interest" description="Disordered" evidence="1">
    <location>
        <begin position="403"/>
        <end position="441"/>
    </location>
</feature>
<feature type="compositionally biased region" description="Basic and acidic residues" evidence="1">
    <location>
        <begin position="420"/>
        <end position="435"/>
    </location>
</feature>
<feature type="region of interest" description="Disordered" evidence="1">
    <location>
        <begin position="342"/>
        <end position="383"/>
    </location>
</feature>
<name>A0A8J3VDH0_9ACTN</name>
<feature type="compositionally biased region" description="Basic and acidic residues" evidence="1">
    <location>
        <begin position="354"/>
        <end position="366"/>
    </location>
</feature>
<comment type="caution">
    <text evidence="2">The sequence shown here is derived from an EMBL/GenBank/DDBJ whole genome shotgun (WGS) entry which is preliminary data.</text>
</comment>
<feature type="compositionally biased region" description="Low complexity" evidence="1">
    <location>
        <begin position="369"/>
        <end position="382"/>
    </location>
</feature>
<keyword evidence="3" id="KW-1185">Reference proteome</keyword>
<dbReference type="EMBL" id="BONY01000001">
    <property type="protein sequence ID" value="GIH02248.1"/>
    <property type="molecule type" value="Genomic_DNA"/>
</dbReference>
<evidence type="ECO:0000256" key="1">
    <source>
        <dbReference type="SAM" id="MobiDB-lite"/>
    </source>
</evidence>
<gene>
    <name evidence="2" type="ORF">Rhe02_03150</name>
</gene>
<feature type="compositionally biased region" description="Low complexity" evidence="1">
    <location>
        <begin position="403"/>
        <end position="416"/>
    </location>
</feature>
<dbReference type="Proteomes" id="UP000612899">
    <property type="component" value="Unassembled WGS sequence"/>
</dbReference>
<sequence>MSQTPAPALFRFVGVRRPAPPQPPLPPPDDDLIDKAFDFTDALLPVVAQVLQRDDRQLAMKLVRTLLSPLPKPLATLATRVRKLRRRAGVDDTLTLGDARPHLPPPGAGNGSPYRDLAQRAATVVVLVRWLGQATSPEMGRAAGLLRGLAIARLAQSRLDDRYIVADLTRGHTIQLPDVVRDTEPRPGLDTKRVQQDLRRLTGRAAALGRQSDPALDGLQGEGFADLAPAAERVTEAAQRYGLPSHSRSSSLARILDGEIVQGGTIDPDIFDTLPGGFPTTSLPPPALPVFDGRARVLGRGDLMVVRIEHLRYDFGEIAYVENVLKSELRGRTLIVDTRTSEKVVESSSSFSESTHELSTDERSELQDAASSTNTSTNAMSAGMNVAGGWGPVKVGIDLNASHSSTTTESNSSSSSYAKEVTDRATETMRSEASSKRVTTTRTRIAETNKHDFDNRAGADHIRGVYRWLEKVDRAQVFNYGERLLLEFVVPQPAAQFVYLANTSASEGEPEPVQALDFRPHDITEQNFVGYGLRYELSGLDRPPPAQIAVPATFSFPPTRTTKEVNPDPKKDPVPIMMGSGVTTGEVTIPSGYAAGTIIASVAHGGDFADTEPLPPNSGVPSAIVRQEPVQIAAGGQRFNIYLGDTEPAKVVELEARKTGNLPIAIGSQQIDGQAISMRVIAYRTDEAMKAWQHDTFERIQKAYQSKVSEYESALSVAQLRKGYTAVTPTDVNRAIEVRELTRGCQTILTGQDFTMFGSVDVTASAIPSIDLDEAWVEADAIQFFSDVMEWALMTYVFYPYQWAGQSQWAELSARTSPDPLHEAFLQAGAARVVVPVREGFEHMVGRYLKTGDIPEWGPEPWRGRVVHYPKVDELIADANDRPQGEVAVGEPWEVVSPTSLIYLQQDASLNLPSTEEVAAAIAAGPPPTPPPTTEAPPPIAEGEPTMQIMA</sequence>
<accession>A0A8J3VDH0</accession>
<feature type="compositionally biased region" description="Low complexity" evidence="1">
    <location>
        <begin position="941"/>
        <end position="951"/>
    </location>
</feature>
<evidence type="ECO:0000313" key="2">
    <source>
        <dbReference type="EMBL" id="GIH02248.1"/>
    </source>
</evidence>
<feature type="region of interest" description="Disordered" evidence="1">
    <location>
        <begin position="924"/>
        <end position="951"/>
    </location>
</feature>
<proteinExistence type="predicted"/>
<feature type="region of interest" description="Disordered" evidence="1">
    <location>
        <begin position="95"/>
        <end position="114"/>
    </location>
</feature>
<protein>
    <submittedName>
        <fullName evidence="2">Uncharacterized protein</fullName>
    </submittedName>
</protein>
<dbReference type="RefSeq" id="WP_203906163.1">
    <property type="nucleotide sequence ID" value="NZ_BONY01000001.1"/>
</dbReference>
<evidence type="ECO:0000313" key="3">
    <source>
        <dbReference type="Proteomes" id="UP000612899"/>
    </source>
</evidence>
<feature type="compositionally biased region" description="Pro residues" evidence="1">
    <location>
        <begin position="925"/>
        <end position="940"/>
    </location>
</feature>
<dbReference type="AlphaFoldDB" id="A0A8J3VDH0"/>